<protein>
    <recommendedName>
        <fullName evidence="8">Cardiolipin synthase</fullName>
        <ecNumber evidence="8">2.7.8.-</ecNumber>
    </recommendedName>
</protein>
<gene>
    <name evidence="10" type="ORF">C41B8_13505</name>
</gene>
<dbReference type="AlphaFoldDB" id="A0A084IJ71"/>
<evidence type="ECO:0000256" key="5">
    <source>
        <dbReference type="ARBA" id="ARBA00022737"/>
    </source>
</evidence>
<evidence type="ECO:0000256" key="7">
    <source>
        <dbReference type="ARBA" id="ARBA00023136"/>
    </source>
</evidence>
<keyword evidence="3" id="KW-0808">Transferase</keyword>
<dbReference type="SMART" id="SM00155">
    <property type="entry name" value="PLDc"/>
    <property type="match status" value="2"/>
</dbReference>
<feature type="domain" description="PLD phosphodiesterase" evidence="9">
    <location>
        <begin position="216"/>
        <end position="243"/>
    </location>
</feature>
<evidence type="ECO:0000313" key="11">
    <source>
        <dbReference type="Proteomes" id="UP000028302"/>
    </source>
</evidence>
<evidence type="ECO:0000256" key="8">
    <source>
        <dbReference type="NCBIfam" id="TIGR04265"/>
    </source>
</evidence>
<proteinExistence type="predicted"/>
<evidence type="ECO:0000256" key="2">
    <source>
        <dbReference type="ARBA" id="ARBA00022475"/>
    </source>
</evidence>
<evidence type="ECO:0000256" key="6">
    <source>
        <dbReference type="ARBA" id="ARBA00022989"/>
    </source>
</evidence>
<dbReference type="EMBL" id="APNK01000023">
    <property type="protein sequence ID" value="KEZ76755.1"/>
    <property type="molecule type" value="Genomic_DNA"/>
</dbReference>
<dbReference type="InterPro" id="IPR025202">
    <property type="entry name" value="PLD-like_dom"/>
</dbReference>
<evidence type="ECO:0000256" key="1">
    <source>
        <dbReference type="ARBA" id="ARBA00004236"/>
    </source>
</evidence>
<reference evidence="10 11" key="1">
    <citation type="submission" date="2013-03" db="EMBL/GenBank/DDBJ databases">
        <title>Salinisphaera hydrothermalis C41B8 Genome Sequencing.</title>
        <authorList>
            <person name="Li C."/>
            <person name="Lai Q."/>
            <person name="Shao Z."/>
        </authorList>
    </citation>
    <scope>NUCLEOTIDE SEQUENCE [LARGE SCALE GENOMIC DNA]</scope>
    <source>
        <strain evidence="10 11">C41B8</strain>
    </source>
</reference>
<dbReference type="RefSeq" id="WP_084188981.1">
    <property type="nucleotide sequence ID" value="NZ_APNK01000023.1"/>
</dbReference>
<dbReference type="InterPro" id="IPR022924">
    <property type="entry name" value="Cardiolipin_synthase"/>
</dbReference>
<evidence type="ECO:0000313" key="10">
    <source>
        <dbReference type="EMBL" id="KEZ76755.1"/>
    </source>
</evidence>
<dbReference type="PANTHER" id="PTHR21248:SF22">
    <property type="entry name" value="PHOSPHOLIPASE D"/>
    <property type="match status" value="1"/>
</dbReference>
<evidence type="ECO:0000256" key="3">
    <source>
        <dbReference type="ARBA" id="ARBA00022679"/>
    </source>
</evidence>
<accession>A0A084IJ71</accession>
<keyword evidence="7" id="KW-0472">Membrane</keyword>
<dbReference type="PROSITE" id="PS50035">
    <property type="entry name" value="PLD"/>
    <property type="match status" value="2"/>
</dbReference>
<dbReference type="SUPFAM" id="SSF56024">
    <property type="entry name" value="Phospholipase D/nuclease"/>
    <property type="match status" value="2"/>
</dbReference>
<dbReference type="STRING" id="1304275.C41B8_13505"/>
<dbReference type="eggNOG" id="COG1502">
    <property type="taxonomic scope" value="Bacteria"/>
</dbReference>
<comment type="caution">
    <text evidence="10">The sequence shown here is derived from an EMBL/GenBank/DDBJ whole genome shotgun (WGS) entry which is preliminary data.</text>
</comment>
<name>A0A084IJ71_SALHC</name>
<dbReference type="PATRIC" id="fig|1304275.5.peg.2759"/>
<dbReference type="EC" id="2.7.8.-" evidence="8"/>
<dbReference type="PANTHER" id="PTHR21248">
    <property type="entry name" value="CARDIOLIPIN SYNTHASE"/>
    <property type="match status" value="1"/>
</dbReference>
<keyword evidence="2" id="KW-1003">Cell membrane</keyword>
<dbReference type="NCBIfam" id="TIGR04265">
    <property type="entry name" value="bac_cardiolipin"/>
    <property type="match status" value="1"/>
</dbReference>
<dbReference type="GO" id="GO:0005886">
    <property type="term" value="C:plasma membrane"/>
    <property type="evidence" value="ECO:0007669"/>
    <property type="project" value="UniProtKB-SubCell"/>
</dbReference>
<dbReference type="Pfam" id="PF13091">
    <property type="entry name" value="PLDc_2"/>
    <property type="match status" value="2"/>
</dbReference>
<comment type="subcellular location">
    <subcellularLocation>
        <location evidence="1">Cell membrane</location>
    </subcellularLocation>
</comment>
<dbReference type="Gene3D" id="3.30.870.10">
    <property type="entry name" value="Endonuclease Chain A"/>
    <property type="match status" value="2"/>
</dbReference>
<dbReference type="Proteomes" id="UP000028302">
    <property type="component" value="Unassembled WGS sequence"/>
</dbReference>
<keyword evidence="11" id="KW-1185">Reference proteome</keyword>
<sequence>MNKRWLPSPRGRIRKNGPAVRHASAWNSTIKGCGLGTALLLCWVMTGCASLPRAVHTDKPVPAAKPIVFGAHGPLSRAQSEHVIQHLQQGADDSGLLRRHLAVEAALTNNPLVTGNKATLLINGPSAFAAIFNAIAHARHTVNIETYILNDDTIGKRLAKLLLKKRAEGVKVNLMYDGYGSMDTPAAYFDRLQAAGVQVVEYHPIDPLKGGSLANLNNRDHRKLIIVDGRIAFTGGINITSVYSASPERRLQEHDDRWKWRDTDIEIQGPVVADFQKIFISHWQSQNGPTINPPDYFPPLHDVGSQVVRALASRHDEPQPKIYATLLSAINSAQQSIHITAAYFVPNDAFIKALTAAARRGVHVVLILPAHTDKGFVRVAGRSYYSTLLKAGVKIYERQDAILHAKTIVIDGVWSTVGSTNLDWRSFRHNDEVNAVVLGQAFGHQMEAQFQKDRAKSKRITRWAWERRSLWERFEESFTRLGAWWF</sequence>
<dbReference type="GO" id="GO:0032049">
    <property type="term" value="P:cardiolipin biosynthetic process"/>
    <property type="evidence" value="ECO:0007669"/>
    <property type="project" value="UniProtKB-UniRule"/>
</dbReference>
<keyword evidence="4" id="KW-0812">Transmembrane</keyword>
<dbReference type="GO" id="GO:0008808">
    <property type="term" value="F:cardiolipin synthase activity"/>
    <property type="evidence" value="ECO:0007669"/>
    <property type="project" value="UniProtKB-UniRule"/>
</dbReference>
<organism evidence="10 11">
    <name type="scientific">Salinisphaera hydrothermalis (strain C41B8)</name>
    <dbReference type="NCBI Taxonomy" id="1304275"/>
    <lineage>
        <taxon>Bacteria</taxon>
        <taxon>Pseudomonadati</taxon>
        <taxon>Pseudomonadota</taxon>
        <taxon>Gammaproteobacteria</taxon>
        <taxon>Salinisphaerales</taxon>
        <taxon>Salinisphaeraceae</taxon>
        <taxon>Salinisphaera</taxon>
    </lineage>
</organism>
<evidence type="ECO:0000256" key="4">
    <source>
        <dbReference type="ARBA" id="ARBA00022692"/>
    </source>
</evidence>
<keyword evidence="6" id="KW-1133">Transmembrane helix</keyword>
<dbReference type="CDD" id="cd09110">
    <property type="entry name" value="PLDc_CLS_1"/>
    <property type="match status" value="1"/>
</dbReference>
<keyword evidence="5" id="KW-0677">Repeat</keyword>
<dbReference type="CDD" id="cd09159">
    <property type="entry name" value="PLDc_ybhO_like_2"/>
    <property type="match status" value="1"/>
</dbReference>
<evidence type="ECO:0000259" key="9">
    <source>
        <dbReference type="PROSITE" id="PS50035"/>
    </source>
</evidence>
<feature type="domain" description="PLD phosphodiesterase" evidence="9">
    <location>
        <begin position="399"/>
        <end position="426"/>
    </location>
</feature>
<dbReference type="InterPro" id="IPR001736">
    <property type="entry name" value="PLipase_D/transphosphatidylase"/>
</dbReference>